<name>A0A8R2QY27_BOMMO</name>
<dbReference type="EnsemblMetazoa" id="XM_038015727.1">
    <property type="protein sequence ID" value="XP_037871655.1"/>
    <property type="gene ID" value="LOC101736720"/>
</dbReference>
<dbReference type="AlphaFoldDB" id="A0A8R2QY27"/>
<accession>A0A8R2QY27</accession>
<reference evidence="1" key="2">
    <citation type="submission" date="2022-06" db="UniProtKB">
        <authorList>
            <consortium name="EnsemblMetazoa"/>
        </authorList>
    </citation>
    <scope>IDENTIFICATION</scope>
    <source>
        <strain evidence="1">p50T (Dazao)</strain>
    </source>
</reference>
<sequence length="74" mass="8759">MFSKQKDIILQLRHSLTRDNNNIAALRKKANKKTKIVLQDKKICLLLLNWSENILDQEQHYVVLCRLILRKKGC</sequence>
<keyword evidence="2" id="KW-1185">Reference proteome</keyword>
<dbReference type="Proteomes" id="UP000005204">
    <property type="component" value="Unassembled WGS sequence"/>
</dbReference>
<reference evidence="2" key="1">
    <citation type="journal article" date="2008" name="Insect Biochem. Mol. Biol.">
        <title>The genome of a lepidopteran model insect, the silkworm Bombyx mori.</title>
        <authorList>
            <consortium name="International Silkworm Genome Consortium"/>
        </authorList>
    </citation>
    <scope>NUCLEOTIDE SEQUENCE [LARGE SCALE GENOMIC DNA]</scope>
    <source>
        <strain evidence="2">p50T</strain>
    </source>
</reference>
<proteinExistence type="predicted"/>
<evidence type="ECO:0000313" key="2">
    <source>
        <dbReference type="Proteomes" id="UP000005204"/>
    </source>
</evidence>
<evidence type="ECO:0000313" key="1">
    <source>
        <dbReference type="EnsemblMetazoa" id="XP_037871655.1"/>
    </source>
</evidence>
<protein>
    <submittedName>
        <fullName evidence="1">Uncharacterized protein</fullName>
    </submittedName>
</protein>
<organism evidence="1 2">
    <name type="scientific">Bombyx mori</name>
    <name type="common">Silk moth</name>
    <dbReference type="NCBI Taxonomy" id="7091"/>
    <lineage>
        <taxon>Eukaryota</taxon>
        <taxon>Metazoa</taxon>
        <taxon>Ecdysozoa</taxon>
        <taxon>Arthropoda</taxon>
        <taxon>Hexapoda</taxon>
        <taxon>Insecta</taxon>
        <taxon>Pterygota</taxon>
        <taxon>Neoptera</taxon>
        <taxon>Endopterygota</taxon>
        <taxon>Lepidoptera</taxon>
        <taxon>Glossata</taxon>
        <taxon>Ditrysia</taxon>
        <taxon>Bombycoidea</taxon>
        <taxon>Bombycidae</taxon>
        <taxon>Bombycinae</taxon>
        <taxon>Bombyx</taxon>
    </lineage>
</organism>